<dbReference type="InterPro" id="IPR007118">
    <property type="entry name" value="Expan_Lol_pI"/>
</dbReference>
<name>A0A7I8JBE3_SPIIN</name>
<dbReference type="InterPro" id="IPR007117">
    <property type="entry name" value="Expansin_CBD"/>
</dbReference>
<evidence type="ECO:0000313" key="9">
    <source>
        <dbReference type="Proteomes" id="UP001189122"/>
    </source>
</evidence>
<comment type="subcellular location">
    <subcellularLocation>
        <location evidence="1">Secreted</location>
    </subcellularLocation>
</comment>
<dbReference type="PROSITE" id="PS50843">
    <property type="entry name" value="EXPANSIN_CBD"/>
    <property type="match status" value="1"/>
</dbReference>
<dbReference type="InterPro" id="IPR036908">
    <property type="entry name" value="RlpA-like_sf"/>
</dbReference>
<keyword evidence="9" id="KW-1185">Reference proteome</keyword>
<accession>A0A7I8JBE3</accession>
<feature type="region of interest" description="Disordered" evidence="4">
    <location>
        <begin position="178"/>
        <end position="201"/>
    </location>
</feature>
<dbReference type="GO" id="GO:0005576">
    <property type="term" value="C:extracellular region"/>
    <property type="evidence" value="ECO:0007669"/>
    <property type="project" value="UniProtKB-SubCell"/>
</dbReference>
<feature type="signal peptide" evidence="5">
    <location>
        <begin position="1"/>
        <end position="26"/>
    </location>
</feature>
<evidence type="ECO:0000256" key="4">
    <source>
        <dbReference type="SAM" id="MobiDB-lite"/>
    </source>
</evidence>
<dbReference type="Gene3D" id="2.60.40.760">
    <property type="entry name" value="Expansin, cellulose-binding-like domain"/>
    <property type="match status" value="1"/>
</dbReference>
<keyword evidence="5" id="KW-0732">Signal</keyword>
<dbReference type="EMBL" id="LR743597">
    <property type="protein sequence ID" value="CAA2627533.1"/>
    <property type="molecule type" value="Genomic_DNA"/>
</dbReference>
<dbReference type="InterPro" id="IPR036749">
    <property type="entry name" value="Expansin_CBD_sf"/>
</dbReference>
<comment type="similarity">
    <text evidence="3">Belongs to the expansin family.</text>
</comment>
<dbReference type="PRINTS" id="PR01225">
    <property type="entry name" value="EXPANSNFAMLY"/>
</dbReference>
<gene>
    <name evidence="8" type="ORF">SI7747_10013186</name>
</gene>
<evidence type="ECO:0000256" key="2">
    <source>
        <dbReference type="ARBA" id="ARBA00022525"/>
    </source>
</evidence>
<dbReference type="AlphaFoldDB" id="A0A7I8JBE3"/>
<protein>
    <submittedName>
        <fullName evidence="8">Uncharacterized protein</fullName>
    </submittedName>
</protein>
<dbReference type="PANTHER" id="PTHR31692">
    <property type="entry name" value="EXPANSIN-B3"/>
    <property type="match status" value="1"/>
</dbReference>
<dbReference type="Gene3D" id="2.40.40.10">
    <property type="entry name" value="RlpA-like domain"/>
    <property type="match status" value="1"/>
</dbReference>
<dbReference type="Proteomes" id="UP001189122">
    <property type="component" value="Unassembled WGS sequence"/>
</dbReference>
<evidence type="ECO:0000313" key="8">
    <source>
        <dbReference type="EMBL" id="CAA2627533.1"/>
    </source>
</evidence>
<feature type="domain" description="Expansin-like EG45" evidence="6">
    <location>
        <begin position="60"/>
        <end position="163"/>
    </location>
</feature>
<evidence type="ECO:0000256" key="1">
    <source>
        <dbReference type="ARBA" id="ARBA00004613"/>
    </source>
</evidence>
<dbReference type="SUPFAM" id="SSF49590">
    <property type="entry name" value="PHL pollen allergen"/>
    <property type="match status" value="1"/>
</dbReference>
<dbReference type="Pfam" id="PF01357">
    <property type="entry name" value="Expansin_C"/>
    <property type="match status" value="1"/>
</dbReference>
<dbReference type="InterPro" id="IPR007112">
    <property type="entry name" value="Expansin/allergen_DPBB_dom"/>
</dbReference>
<dbReference type="SUPFAM" id="SSF50685">
    <property type="entry name" value="Barwin-like endoglucanases"/>
    <property type="match status" value="1"/>
</dbReference>
<keyword evidence="2" id="KW-0964">Secreted</keyword>
<evidence type="ECO:0000259" key="6">
    <source>
        <dbReference type="PROSITE" id="PS50842"/>
    </source>
</evidence>
<proteinExistence type="inferred from homology"/>
<dbReference type="PROSITE" id="PS50842">
    <property type="entry name" value="EXPANSIN_EG45"/>
    <property type="match status" value="1"/>
</dbReference>
<dbReference type="PANTHER" id="PTHR31692:SF56">
    <property type="entry name" value="EXPANSIN-B2-RELATED"/>
    <property type="match status" value="1"/>
</dbReference>
<sequence>MAVVFSLLHIWLRCFFFLFALPDLSSNSHSCSAHSFNRRLLPSPNASAIAGVWSPAGPRGGACGYGEGVEQPPFSSMIAAGGPSLFESGKACGSCYLSLLRRPGDRGDHRRVPGGPCLAESAHFDMSGTAFGAMALPGQSDQLRGAGVLAVQFMRPYSRHVSSLPLYAVQNAAMRGRMSPSRLTPVPTPLPGGAHRVRRRRRRSLRCLPRSVAGLRLVASHGTVMGAVWKINSALALRAPFSFRLTSLTSEKTLVATDVIPAGWQPG</sequence>
<evidence type="ECO:0000256" key="3">
    <source>
        <dbReference type="RuleBase" id="RU003460"/>
    </source>
</evidence>
<organism evidence="8">
    <name type="scientific">Spirodela intermedia</name>
    <name type="common">Intermediate duckweed</name>
    <dbReference type="NCBI Taxonomy" id="51605"/>
    <lineage>
        <taxon>Eukaryota</taxon>
        <taxon>Viridiplantae</taxon>
        <taxon>Streptophyta</taxon>
        <taxon>Embryophyta</taxon>
        <taxon>Tracheophyta</taxon>
        <taxon>Spermatophyta</taxon>
        <taxon>Magnoliopsida</taxon>
        <taxon>Liliopsida</taxon>
        <taxon>Araceae</taxon>
        <taxon>Lemnoideae</taxon>
        <taxon>Spirodela</taxon>
    </lineage>
</organism>
<feature type="chain" id="PRO_5029695954" evidence="5">
    <location>
        <begin position="27"/>
        <end position="267"/>
    </location>
</feature>
<feature type="domain" description="Expansin-like CBD" evidence="7">
    <location>
        <begin position="226"/>
        <end position="267"/>
    </location>
</feature>
<reference evidence="8 9" key="1">
    <citation type="submission" date="2019-12" db="EMBL/GenBank/DDBJ databases">
        <authorList>
            <person name="Scholz U."/>
            <person name="Mascher M."/>
            <person name="Fiebig A."/>
        </authorList>
    </citation>
    <scope>NUCLEOTIDE SEQUENCE</scope>
</reference>
<evidence type="ECO:0000256" key="5">
    <source>
        <dbReference type="SAM" id="SignalP"/>
    </source>
</evidence>
<evidence type="ECO:0000259" key="7">
    <source>
        <dbReference type="PROSITE" id="PS50843"/>
    </source>
</evidence>
<dbReference type="EMBL" id="CACRZD030000010">
    <property type="protein sequence ID" value="CAA6666793.1"/>
    <property type="molecule type" value="Genomic_DNA"/>
</dbReference>